<organism evidence="1 2">
    <name type="scientific">Coptis chinensis</name>
    <dbReference type="NCBI Taxonomy" id="261450"/>
    <lineage>
        <taxon>Eukaryota</taxon>
        <taxon>Viridiplantae</taxon>
        <taxon>Streptophyta</taxon>
        <taxon>Embryophyta</taxon>
        <taxon>Tracheophyta</taxon>
        <taxon>Spermatophyta</taxon>
        <taxon>Magnoliopsida</taxon>
        <taxon>Ranunculales</taxon>
        <taxon>Ranunculaceae</taxon>
        <taxon>Coptidoideae</taxon>
        <taxon>Coptis</taxon>
    </lineage>
</organism>
<dbReference type="PANTHER" id="PTHR47253">
    <property type="match status" value="1"/>
</dbReference>
<gene>
    <name evidence="1" type="ORF">IFM89_025394</name>
</gene>
<evidence type="ECO:0000313" key="2">
    <source>
        <dbReference type="Proteomes" id="UP000631114"/>
    </source>
</evidence>
<proteinExistence type="predicted"/>
<dbReference type="Proteomes" id="UP000631114">
    <property type="component" value="Unassembled WGS sequence"/>
</dbReference>
<dbReference type="GO" id="GO:0008909">
    <property type="term" value="F:isochorismate synthase activity"/>
    <property type="evidence" value="ECO:0007669"/>
    <property type="project" value="InterPro"/>
</dbReference>
<dbReference type="OrthoDB" id="8119704at2759"/>
<dbReference type="EMBL" id="JADFTS010000008">
    <property type="protein sequence ID" value="KAF9593769.1"/>
    <property type="molecule type" value="Genomic_DNA"/>
</dbReference>
<reference evidence="1 2" key="1">
    <citation type="submission" date="2020-10" db="EMBL/GenBank/DDBJ databases">
        <title>The Coptis chinensis genome and diversification of protoberbering-type alkaloids.</title>
        <authorList>
            <person name="Wang B."/>
            <person name="Shu S."/>
            <person name="Song C."/>
            <person name="Liu Y."/>
        </authorList>
    </citation>
    <scope>NUCLEOTIDE SEQUENCE [LARGE SCALE GENOMIC DNA]</scope>
    <source>
        <strain evidence="1">HL-2020</strain>
        <tissue evidence="1">Leaf</tissue>
    </source>
</reference>
<name>A0A835LJC0_9MAGN</name>
<comment type="caution">
    <text evidence="1">The sequence shown here is derived from an EMBL/GenBank/DDBJ whole genome shotgun (WGS) entry which is preliminary data.</text>
</comment>
<protein>
    <submittedName>
        <fullName evidence="1">Uncharacterized protein</fullName>
    </submittedName>
</protein>
<evidence type="ECO:0000313" key="1">
    <source>
        <dbReference type="EMBL" id="KAF9593769.1"/>
    </source>
</evidence>
<dbReference type="InterPro" id="IPR044250">
    <property type="entry name" value="MenF-like"/>
</dbReference>
<sequence>MSSSVDNVESINDDLSPVEICYTRTLPPALTLEHGFVKIEEEVDKLISNPPCCKSGILRFQVAVPPSAKALSWFCSQPQSSGVFPQFYFSNNNLDHPPTDSHSLDGVHGVSGIGAAVQFTGSSSASSDWSLIERYLSVDSPLIRAYGFIGINVDTGSSSIKHATDALYFLIPQIELDDYEGVSLLGATLAWDDYTICTFDKAIRSFKLSLYQSHKFYEVAYVSLHLATEHKRRRVGRRGRIRPLTNKDEKTETRGFLQNRLLQMNFGGKPYLRATKSPKEEKPGSCVGSFGSRDGIQLDAVRGIERELPQQLRKLWFWKVQLSGG</sequence>
<dbReference type="AlphaFoldDB" id="A0A835LJC0"/>
<dbReference type="GO" id="GO:0042372">
    <property type="term" value="P:phylloquinone biosynthetic process"/>
    <property type="evidence" value="ECO:0007669"/>
    <property type="project" value="TreeGrafter"/>
</dbReference>
<dbReference type="PANTHER" id="PTHR47253:SF6">
    <property type="entry name" value="OS02G0581400 PROTEIN"/>
    <property type="match status" value="1"/>
</dbReference>
<accession>A0A835LJC0</accession>
<keyword evidence="2" id="KW-1185">Reference proteome</keyword>
<dbReference type="GO" id="GO:0009536">
    <property type="term" value="C:plastid"/>
    <property type="evidence" value="ECO:0007669"/>
    <property type="project" value="TreeGrafter"/>
</dbReference>